<dbReference type="GO" id="GO:0005886">
    <property type="term" value="C:plasma membrane"/>
    <property type="evidence" value="ECO:0007669"/>
    <property type="project" value="TreeGrafter"/>
</dbReference>
<keyword evidence="1" id="KW-1133">Transmembrane helix</keyword>
<evidence type="ECO:0000313" key="2">
    <source>
        <dbReference type="EMBL" id="TCN84284.1"/>
    </source>
</evidence>
<comment type="caution">
    <text evidence="2">The sequence shown here is derived from an EMBL/GenBank/DDBJ whole genome shotgun (WGS) entry which is preliminary data.</text>
</comment>
<evidence type="ECO:0000256" key="1">
    <source>
        <dbReference type="SAM" id="Phobius"/>
    </source>
</evidence>
<protein>
    <submittedName>
        <fullName evidence="2">AcrB/AcrD/AcrF family protein</fullName>
    </submittedName>
</protein>
<dbReference type="SUPFAM" id="SSF82866">
    <property type="entry name" value="Multidrug efflux transporter AcrB transmembrane domain"/>
    <property type="match status" value="1"/>
</dbReference>
<organism evidence="2 3">
    <name type="scientific">Shewanella fodinae</name>
    <dbReference type="NCBI Taxonomy" id="552357"/>
    <lineage>
        <taxon>Bacteria</taxon>
        <taxon>Pseudomonadati</taxon>
        <taxon>Pseudomonadota</taxon>
        <taxon>Gammaproteobacteria</taxon>
        <taxon>Alteromonadales</taxon>
        <taxon>Shewanellaceae</taxon>
        <taxon>Shewanella</taxon>
    </lineage>
</organism>
<dbReference type="InterPro" id="IPR001036">
    <property type="entry name" value="Acrflvin-R"/>
</dbReference>
<gene>
    <name evidence="2" type="ORF">EDC91_11258</name>
</gene>
<feature type="transmembrane region" description="Helical" evidence="1">
    <location>
        <begin position="26"/>
        <end position="53"/>
    </location>
</feature>
<dbReference type="PANTHER" id="PTHR32063">
    <property type="match status" value="1"/>
</dbReference>
<dbReference type="PANTHER" id="PTHR32063:SF24">
    <property type="entry name" value="CATION EFFLUX SYSTEM (ACRB_ACRD_ACRF FAMILY)"/>
    <property type="match status" value="1"/>
</dbReference>
<dbReference type="Gene3D" id="1.20.1640.10">
    <property type="entry name" value="Multidrug efflux transporter AcrB transmembrane domain"/>
    <property type="match status" value="1"/>
</dbReference>
<dbReference type="GO" id="GO:0042910">
    <property type="term" value="F:xenobiotic transmembrane transporter activity"/>
    <property type="evidence" value="ECO:0007669"/>
    <property type="project" value="TreeGrafter"/>
</dbReference>
<dbReference type="Proteomes" id="UP000294832">
    <property type="component" value="Unassembled WGS sequence"/>
</dbReference>
<dbReference type="AlphaFoldDB" id="A0A4R2FC00"/>
<keyword evidence="1" id="KW-0812">Transmembrane</keyword>
<dbReference type="Pfam" id="PF00873">
    <property type="entry name" value="ACR_tran"/>
    <property type="match status" value="1"/>
</dbReference>
<keyword evidence="3" id="KW-1185">Reference proteome</keyword>
<sequence>MTTLAMTFGMLPNALGWGNDTSFSQPMAIVVIAGLLMSTLLSLVVVPVIYTLVDDMKSTILKMLGKVSMHKIYA</sequence>
<proteinExistence type="predicted"/>
<evidence type="ECO:0000313" key="3">
    <source>
        <dbReference type="Proteomes" id="UP000294832"/>
    </source>
</evidence>
<name>A0A4R2FC00_9GAMM</name>
<accession>A0A4R2FC00</accession>
<keyword evidence="1" id="KW-0472">Membrane</keyword>
<dbReference type="EMBL" id="SLWF01000012">
    <property type="protein sequence ID" value="TCN84284.1"/>
    <property type="molecule type" value="Genomic_DNA"/>
</dbReference>
<reference evidence="2 3" key="1">
    <citation type="submission" date="2019-03" db="EMBL/GenBank/DDBJ databases">
        <title>Freshwater and sediment microbial communities from various areas in North America, analyzing microbe dynamics in response to fracking.</title>
        <authorList>
            <person name="Lamendella R."/>
        </authorList>
    </citation>
    <scope>NUCLEOTIDE SEQUENCE [LARGE SCALE GENOMIC DNA]</scope>
    <source>
        <strain evidence="2 3">74A</strain>
    </source>
</reference>